<name>A0A8C9QHK4_SPEDA</name>
<sequence length="145" mass="16171">MKISEEKGIQFGPVENLPQMAADDGEEYITEQPKLKQILSKIPAETYARAVSADEQGYKECSLRDLLDTVNNVVKNQQCQSAGPLNTKGKTLVYSKSSSNTLKMYVNDIKAIHVLNDGRMVHITNAITHQESARLKHSWLNKPVS</sequence>
<proteinExistence type="predicted"/>
<organism evidence="1 2">
    <name type="scientific">Spermophilus dauricus</name>
    <name type="common">Daurian ground squirrel</name>
    <dbReference type="NCBI Taxonomy" id="99837"/>
    <lineage>
        <taxon>Eukaryota</taxon>
        <taxon>Metazoa</taxon>
        <taxon>Chordata</taxon>
        <taxon>Craniata</taxon>
        <taxon>Vertebrata</taxon>
        <taxon>Euteleostomi</taxon>
        <taxon>Mammalia</taxon>
        <taxon>Eutheria</taxon>
        <taxon>Euarchontoglires</taxon>
        <taxon>Glires</taxon>
        <taxon>Rodentia</taxon>
        <taxon>Sciuromorpha</taxon>
        <taxon>Sciuridae</taxon>
        <taxon>Xerinae</taxon>
        <taxon>Marmotini</taxon>
        <taxon>Spermophilus</taxon>
    </lineage>
</organism>
<dbReference type="GO" id="GO:1903358">
    <property type="term" value="P:regulation of Golgi organization"/>
    <property type="evidence" value="ECO:0007669"/>
    <property type="project" value="TreeGrafter"/>
</dbReference>
<keyword evidence="2" id="KW-1185">Reference proteome</keyword>
<evidence type="ECO:0000313" key="1">
    <source>
        <dbReference type="Ensembl" id="ENSSDAP00000025959.1"/>
    </source>
</evidence>
<dbReference type="GO" id="GO:0019901">
    <property type="term" value="F:protein kinase binding"/>
    <property type="evidence" value="ECO:0007669"/>
    <property type="project" value="TreeGrafter"/>
</dbReference>
<dbReference type="AlphaFoldDB" id="A0A8C9QHK4"/>
<dbReference type="Ensembl" id="ENSSDAT00000029676.1">
    <property type="protein sequence ID" value="ENSSDAP00000025959.1"/>
    <property type="gene ID" value="ENSSDAG00000023571.1"/>
</dbReference>
<reference evidence="1" key="1">
    <citation type="submission" date="2025-08" db="UniProtKB">
        <authorList>
            <consortium name="Ensembl"/>
        </authorList>
    </citation>
    <scope>IDENTIFICATION</scope>
</reference>
<dbReference type="PANTHER" id="PTHR13250">
    <property type="entry name" value="TF-1 CELL APOPTOSIS RELATED PROTEIN-15"/>
    <property type="match status" value="1"/>
</dbReference>
<evidence type="ECO:0000313" key="2">
    <source>
        <dbReference type="Proteomes" id="UP000694422"/>
    </source>
</evidence>
<dbReference type="PANTHER" id="PTHR13250:SF1">
    <property type="entry name" value="PROGRAMMED CELL DEATH PROTEIN 10"/>
    <property type="match status" value="1"/>
</dbReference>
<dbReference type="InterPro" id="IPR009652">
    <property type="entry name" value="PDCD10"/>
</dbReference>
<dbReference type="Proteomes" id="UP000694422">
    <property type="component" value="Unplaced"/>
</dbReference>
<reference evidence="1" key="2">
    <citation type="submission" date="2025-09" db="UniProtKB">
        <authorList>
            <consortium name="Ensembl"/>
        </authorList>
    </citation>
    <scope>IDENTIFICATION</scope>
</reference>
<accession>A0A8C9QHK4</accession>
<dbReference type="Gene3D" id="1.20.120.330">
    <property type="entry name" value="Nucleotidyltransferases domain 2"/>
    <property type="match status" value="1"/>
</dbReference>
<protein>
    <submittedName>
        <fullName evidence="1">Uncharacterized protein</fullName>
    </submittedName>
</protein>
<dbReference type="GO" id="GO:0090443">
    <property type="term" value="C:FAR/SIN/STRIPAK complex"/>
    <property type="evidence" value="ECO:0007669"/>
    <property type="project" value="TreeGrafter"/>
</dbReference>